<dbReference type="SUPFAM" id="SSF110849">
    <property type="entry name" value="ParB/Sulfiredoxin"/>
    <property type="match status" value="1"/>
</dbReference>
<dbReference type="CDD" id="cd16390">
    <property type="entry name" value="ParB_N_Srx_like"/>
    <property type="match status" value="1"/>
</dbReference>
<dbReference type="PIRSF" id="PIRSF029669">
    <property type="entry name" value="UCP029669"/>
    <property type="match status" value="1"/>
</dbReference>
<dbReference type="Pfam" id="PF08857">
    <property type="entry name" value="ParBc_2"/>
    <property type="match status" value="1"/>
</dbReference>
<proteinExistence type="predicted"/>
<dbReference type="Gene3D" id="1.10.8.10">
    <property type="entry name" value="DNA helicase RuvA subunit, C-terminal domain"/>
    <property type="match status" value="1"/>
</dbReference>
<dbReference type="InterPro" id="IPR014956">
    <property type="entry name" value="ParBc_2"/>
</dbReference>
<dbReference type="Proteomes" id="UP000494252">
    <property type="component" value="Unassembled WGS sequence"/>
</dbReference>
<keyword evidence="2" id="KW-1185">Reference proteome</keyword>
<sequence>MKQIALQRLRPSQMTHGMREVAKKAEQYRSLSEHDRQMAIAEKPVPIVLGPNEVAYVTDHHHIVAALHMLQIPAVPVVLIEDLSSLTPEKFWLTMEDRRWTYPYDEQGRRRPFSDMTRHVWELPNDEYRSLAAFARDAGAFEKTDTPLAEFRWADLLRSLLPAPTNDEEFADALREAIKLARSELAIGLPGFLGKS</sequence>
<reference evidence="1 2" key="1">
    <citation type="submission" date="2020-04" db="EMBL/GenBank/DDBJ databases">
        <authorList>
            <person name="De Canck E."/>
        </authorList>
    </citation>
    <scope>NUCLEOTIDE SEQUENCE [LARGE SCALE GENOMIC DNA]</scope>
    <source>
        <strain evidence="1 2">LMG 27177</strain>
    </source>
</reference>
<dbReference type="InterPro" id="IPR036086">
    <property type="entry name" value="ParB/Sulfiredoxin_sf"/>
</dbReference>
<evidence type="ECO:0000313" key="1">
    <source>
        <dbReference type="EMBL" id="CAB3787326.1"/>
    </source>
</evidence>
<dbReference type="EMBL" id="CADIKI010000005">
    <property type="protein sequence ID" value="CAB3787326.1"/>
    <property type="molecule type" value="Genomic_DNA"/>
</dbReference>
<dbReference type="Gene3D" id="3.90.1530.10">
    <property type="entry name" value="Conserved hypothetical protein from pyrococcus furiosus pfu- 392566-001, ParB domain"/>
    <property type="match status" value="1"/>
</dbReference>
<evidence type="ECO:0008006" key="3">
    <source>
        <dbReference type="Google" id="ProtNLM"/>
    </source>
</evidence>
<protein>
    <recommendedName>
        <fullName evidence="3">Chromosome partitioning protein ParB</fullName>
    </recommendedName>
</protein>
<dbReference type="AlphaFoldDB" id="A0A6J5FV56"/>
<dbReference type="InterPro" id="IPR016932">
    <property type="entry name" value="UCP029669"/>
</dbReference>
<organism evidence="1 2">
    <name type="scientific">Paraburkholderia fynbosensis</name>
    <dbReference type="NCBI Taxonomy" id="1200993"/>
    <lineage>
        <taxon>Bacteria</taxon>
        <taxon>Pseudomonadati</taxon>
        <taxon>Pseudomonadota</taxon>
        <taxon>Betaproteobacteria</taxon>
        <taxon>Burkholderiales</taxon>
        <taxon>Burkholderiaceae</taxon>
        <taxon>Paraburkholderia</taxon>
    </lineage>
</organism>
<name>A0A6J5FV56_9BURK</name>
<accession>A0A6J5FV56</accession>
<evidence type="ECO:0000313" key="2">
    <source>
        <dbReference type="Proteomes" id="UP000494252"/>
    </source>
</evidence>
<dbReference type="RefSeq" id="WP_175159383.1">
    <property type="nucleotide sequence ID" value="NZ_CADIKI010000005.1"/>
</dbReference>
<gene>
    <name evidence="1" type="ORF">LMG27177_02195</name>
</gene>